<keyword evidence="1" id="KW-0805">Transcription regulation</keyword>
<dbReference type="RefSeq" id="WP_044050379.1">
    <property type="nucleotide sequence ID" value="NZ_CP003984.1"/>
</dbReference>
<dbReference type="PRINTS" id="PR00455">
    <property type="entry name" value="HTHTETR"/>
</dbReference>
<accession>A0AAN0RK61</accession>
<dbReference type="GO" id="GO:0003700">
    <property type="term" value="F:DNA-binding transcription factor activity"/>
    <property type="evidence" value="ECO:0007669"/>
    <property type="project" value="TreeGrafter"/>
</dbReference>
<gene>
    <name evidence="6" type="ORF">RCA23_c21830</name>
</gene>
<dbReference type="SUPFAM" id="SSF46689">
    <property type="entry name" value="Homeodomain-like"/>
    <property type="match status" value="1"/>
</dbReference>
<dbReference type="Proteomes" id="UP000028680">
    <property type="component" value="Chromosome"/>
</dbReference>
<dbReference type="InterPro" id="IPR009057">
    <property type="entry name" value="Homeodomain-like_sf"/>
</dbReference>
<dbReference type="AlphaFoldDB" id="A0AAN0RK61"/>
<keyword evidence="2 4" id="KW-0238">DNA-binding</keyword>
<organism evidence="6 7">
    <name type="scientific">Planktomarina temperata RCA23</name>
    <dbReference type="NCBI Taxonomy" id="666509"/>
    <lineage>
        <taxon>Bacteria</taxon>
        <taxon>Pseudomonadati</taxon>
        <taxon>Pseudomonadota</taxon>
        <taxon>Alphaproteobacteria</taxon>
        <taxon>Rhodobacterales</taxon>
        <taxon>Paracoccaceae</taxon>
        <taxon>Planktomarina</taxon>
    </lineage>
</organism>
<evidence type="ECO:0000256" key="1">
    <source>
        <dbReference type="ARBA" id="ARBA00023015"/>
    </source>
</evidence>
<evidence type="ECO:0000259" key="5">
    <source>
        <dbReference type="PROSITE" id="PS50977"/>
    </source>
</evidence>
<feature type="DNA-binding region" description="H-T-H motif" evidence="4">
    <location>
        <begin position="33"/>
        <end position="52"/>
    </location>
</feature>
<dbReference type="Pfam" id="PF17932">
    <property type="entry name" value="TetR_C_24"/>
    <property type="match status" value="1"/>
</dbReference>
<dbReference type="InterPro" id="IPR050109">
    <property type="entry name" value="HTH-type_TetR-like_transc_reg"/>
</dbReference>
<dbReference type="EMBL" id="CP003984">
    <property type="protein sequence ID" value="AII87708.1"/>
    <property type="molecule type" value="Genomic_DNA"/>
</dbReference>
<dbReference type="PROSITE" id="PS50977">
    <property type="entry name" value="HTH_TETR_2"/>
    <property type="match status" value="1"/>
</dbReference>
<keyword evidence="3" id="KW-0804">Transcription</keyword>
<keyword evidence="7" id="KW-1185">Reference proteome</keyword>
<sequence>MARKTGSHSEITGPKIKQSALELFARYGFAAVTMRQIAARVGVQAGAIYNYTPDKQALLFDLLHGHMADLLARWAEEQVPSHPVAALDHFVAFHLDFHIQRPELVFISYMELRNLTEENFKAIEEKRSRYEKIVYDMILKGVLSGDFQVPDAKITSFALIAMLTGVVDWFREDGRLSSEELTRQYCALARQTLGVNALA</sequence>
<evidence type="ECO:0000256" key="3">
    <source>
        <dbReference type="ARBA" id="ARBA00023163"/>
    </source>
</evidence>
<evidence type="ECO:0000256" key="4">
    <source>
        <dbReference type="PROSITE-ProRule" id="PRU00335"/>
    </source>
</evidence>
<dbReference type="InterPro" id="IPR001647">
    <property type="entry name" value="HTH_TetR"/>
</dbReference>
<reference evidence="6 7" key="1">
    <citation type="journal article" date="2014" name="ISME J.">
        <title>Adaptation of an abundant Roseobacter RCA organism to pelagic systems revealed by genomic and transcriptomic analyses.</title>
        <authorList>
            <person name="Voget S."/>
            <person name="Wemheuer B."/>
            <person name="Brinkhoff T."/>
            <person name="Vollmers J."/>
            <person name="Dietrich S."/>
            <person name="Giebel H.A."/>
            <person name="Beardsley C."/>
            <person name="Sardemann C."/>
            <person name="Bakenhus I."/>
            <person name="Billerbeck S."/>
            <person name="Daniel R."/>
            <person name="Simon M."/>
        </authorList>
    </citation>
    <scope>NUCLEOTIDE SEQUENCE [LARGE SCALE GENOMIC DNA]</scope>
    <source>
        <strain evidence="6 7">RCA23</strain>
    </source>
</reference>
<evidence type="ECO:0000256" key="2">
    <source>
        <dbReference type="ARBA" id="ARBA00023125"/>
    </source>
</evidence>
<feature type="domain" description="HTH tetR-type" evidence="5">
    <location>
        <begin position="10"/>
        <end position="70"/>
    </location>
</feature>
<protein>
    <submittedName>
        <fullName evidence="6">Transcriptional regulator</fullName>
    </submittedName>
</protein>
<name>A0AAN0RK61_9RHOB</name>
<dbReference type="SUPFAM" id="SSF48498">
    <property type="entry name" value="Tetracyclin repressor-like, C-terminal domain"/>
    <property type="match status" value="1"/>
</dbReference>
<dbReference type="PANTHER" id="PTHR30055:SF234">
    <property type="entry name" value="HTH-TYPE TRANSCRIPTIONAL REGULATOR BETI"/>
    <property type="match status" value="1"/>
</dbReference>
<dbReference type="Gene3D" id="1.10.357.10">
    <property type="entry name" value="Tetracycline Repressor, domain 2"/>
    <property type="match status" value="1"/>
</dbReference>
<dbReference type="Pfam" id="PF00440">
    <property type="entry name" value="TetR_N"/>
    <property type="match status" value="1"/>
</dbReference>
<evidence type="ECO:0000313" key="7">
    <source>
        <dbReference type="Proteomes" id="UP000028680"/>
    </source>
</evidence>
<dbReference type="GO" id="GO:0000976">
    <property type="term" value="F:transcription cis-regulatory region binding"/>
    <property type="evidence" value="ECO:0007669"/>
    <property type="project" value="TreeGrafter"/>
</dbReference>
<dbReference type="InterPro" id="IPR036271">
    <property type="entry name" value="Tet_transcr_reg_TetR-rel_C_sf"/>
</dbReference>
<dbReference type="InterPro" id="IPR041490">
    <property type="entry name" value="KstR2_TetR_C"/>
</dbReference>
<dbReference type="PANTHER" id="PTHR30055">
    <property type="entry name" value="HTH-TYPE TRANSCRIPTIONAL REGULATOR RUTR"/>
    <property type="match status" value="1"/>
</dbReference>
<evidence type="ECO:0000313" key="6">
    <source>
        <dbReference type="EMBL" id="AII87708.1"/>
    </source>
</evidence>
<proteinExistence type="predicted"/>
<dbReference type="KEGG" id="ptp:RCA23_c21830"/>